<dbReference type="PANTHER" id="PTHR31084">
    <property type="entry name" value="ALPHA-L-FUCOSIDASE 2"/>
    <property type="match status" value="1"/>
</dbReference>
<dbReference type="InterPro" id="IPR054363">
    <property type="entry name" value="GH95_cat"/>
</dbReference>
<dbReference type="InterPro" id="IPR013780">
    <property type="entry name" value="Glyco_hydro_b"/>
</dbReference>
<feature type="domain" description="Glycosyl hydrolase family 95 catalytic" evidence="2">
    <location>
        <begin position="331"/>
        <end position="659"/>
    </location>
</feature>
<keyword evidence="4" id="KW-1185">Reference proteome</keyword>
<dbReference type="PROSITE" id="PS51318">
    <property type="entry name" value="TAT"/>
    <property type="match status" value="1"/>
</dbReference>
<dbReference type="GO" id="GO:0004560">
    <property type="term" value="F:alpha-L-fucosidase activity"/>
    <property type="evidence" value="ECO:0007669"/>
    <property type="project" value="TreeGrafter"/>
</dbReference>
<proteinExistence type="predicted"/>
<evidence type="ECO:0000259" key="2">
    <source>
        <dbReference type="Pfam" id="PF22124"/>
    </source>
</evidence>
<feature type="region of interest" description="Disordered" evidence="1">
    <location>
        <begin position="210"/>
        <end position="232"/>
    </location>
</feature>
<reference evidence="3" key="1">
    <citation type="submission" date="2020-02" db="EMBL/GenBank/DDBJ databases">
        <title>A new Streptomyces sp. for controlling soil-borne diseases.</title>
        <authorList>
            <person name="Li X."/>
            <person name="Tian Y."/>
            <person name="Gao K."/>
        </authorList>
    </citation>
    <scope>NUCLEOTIDE SEQUENCE [LARGE SCALE GENOMIC DNA]</scope>
    <source>
        <strain evidence="3">0250</strain>
    </source>
</reference>
<dbReference type="PANTHER" id="PTHR31084:SF0">
    <property type="entry name" value="ALPHA-L-FUCOSIDASE 2"/>
    <property type="match status" value="1"/>
</dbReference>
<sequence>MPGSSPPDMGGTYVTPTTGNGISRRGVIGSAAVAGSAVALGAGGPLTGSGTAWAAPREPGGSGSLAERLARAAAPRWRRLPGDWKDGPFLANGLLGVNVYRGATANSVKVMVSHNQVQDQRPQWAATYGYSRLPIGHFDLTLAGEVTGIDWTLDLWDAELRGTVTTTRGSVRFTMLVHNARTALLISTHPSAGEESAAWSFTWMSATSPRTKGKPADYTGNPDPRTGSTGDTHYVEQPLIAGGGWTTAWRERRVGTGRLLAAHIVYRHPGDLSKTTELAVAEVARTLAEDPDDLVREHRGWWNRFYERSLLSVPDKRIQDFYWIQLYKAACATRAGGPSMSEWGPWYPETGGSWTAVWWNLNVQIATWLIQGSNHLELDSVTSTFKSFEKNLPLSLPPEIPNEEIYALSHPSDWTLRPGAHTVGVPGTATKTDNNGNLIWAMHNVWLSYRHTMDIRIVRDVLYPILVKAVNYYDHFLHEGGDGKLHLPLTRSPEYADAVDCTYDLSLLRWGCATLLDCLRILRTDNPRAGRWREILRRLVDYPRGADGVLIGADVPLADSHRHFSHMLWLYPLHELTWDRPADRDIMRTTFDHWTEDRSLWAGYSYAAASSMASRMERPEDALDFLTTFTGNLFDESYMDCYMTANTMYAEDTNLGIESPLTTAQSILDMGMQSHGGVVRVFPSVSRRWPDVSFQALRAQGAFLVDADRAGGRTRWVRVHSEAGAPLVLQHGIAGAIDVRDEHGRRLRYRETGPGRIEIPLGRDETAVVAPRGSHPELRPRDVPAVGDAKPWGLPD</sequence>
<protein>
    <recommendedName>
        <fullName evidence="2">Glycosyl hydrolase family 95 catalytic domain-containing protein</fullName>
    </recommendedName>
</protein>
<dbReference type="Proteomes" id="UP000476310">
    <property type="component" value="Unassembled WGS sequence"/>
</dbReference>
<dbReference type="Gene3D" id="2.60.40.1180">
    <property type="entry name" value="Golgi alpha-mannosidase II"/>
    <property type="match status" value="1"/>
</dbReference>
<feature type="region of interest" description="Disordered" evidence="1">
    <location>
        <begin position="770"/>
        <end position="796"/>
    </location>
</feature>
<dbReference type="InterPro" id="IPR008928">
    <property type="entry name" value="6-hairpin_glycosidase_sf"/>
</dbReference>
<evidence type="ECO:0000256" key="1">
    <source>
        <dbReference type="SAM" id="MobiDB-lite"/>
    </source>
</evidence>
<feature type="region of interest" description="Disordered" evidence="1">
    <location>
        <begin position="1"/>
        <end position="21"/>
    </location>
</feature>
<organism evidence="3 4">
    <name type="scientific">Streptomyces rhizosphaericus</name>
    <dbReference type="NCBI Taxonomy" id="114699"/>
    <lineage>
        <taxon>Bacteria</taxon>
        <taxon>Bacillati</taxon>
        <taxon>Actinomycetota</taxon>
        <taxon>Actinomycetes</taxon>
        <taxon>Kitasatosporales</taxon>
        <taxon>Streptomycetaceae</taxon>
        <taxon>Streptomyces</taxon>
        <taxon>Streptomyces violaceusniger group</taxon>
    </lineage>
</organism>
<dbReference type="EMBL" id="JAAIKT010000014">
    <property type="protein sequence ID" value="NEW71558.1"/>
    <property type="molecule type" value="Genomic_DNA"/>
</dbReference>
<dbReference type="InterPro" id="IPR006311">
    <property type="entry name" value="TAT_signal"/>
</dbReference>
<dbReference type="Gene3D" id="1.50.10.10">
    <property type="match status" value="1"/>
</dbReference>
<dbReference type="GO" id="GO:0005975">
    <property type="term" value="P:carbohydrate metabolic process"/>
    <property type="evidence" value="ECO:0007669"/>
    <property type="project" value="InterPro"/>
</dbReference>
<dbReference type="InterPro" id="IPR012341">
    <property type="entry name" value="6hp_glycosidase-like_sf"/>
</dbReference>
<dbReference type="SUPFAM" id="SSF48208">
    <property type="entry name" value="Six-hairpin glycosidases"/>
    <property type="match status" value="1"/>
</dbReference>
<dbReference type="Pfam" id="PF22124">
    <property type="entry name" value="Glyco_hydro_95_cat"/>
    <property type="match status" value="1"/>
</dbReference>
<evidence type="ECO:0000313" key="4">
    <source>
        <dbReference type="Proteomes" id="UP000476310"/>
    </source>
</evidence>
<dbReference type="AlphaFoldDB" id="A0A6G4AEB3"/>
<evidence type="ECO:0000313" key="3">
    <source>
        <dbReference type="EMBL" id="NEW71558.1"/>
    </source>
</evidence>
<accession>A0A6G4AEB3</accession>
<name>A0A6G4AEB3_9ACTN</name>
<comment type="caution">
    <text evidence="3">The sequence shown here is derived from an EMBL/GenBank/DDBJ whole genome shotgun (WGS) entry which is preliminary data.</text>
</comment>
<gene>
    <name evidence="3" type="ORF">G4H13_14390</name>
</gene>